<organism evidence="5">
    <name type="scientific">Guillardia theta (strain CCMP2712)</name>
    <name type="common">Cryptophyte</name>
    <dbReference type="NCBI Taxonomy" id="905079"/>
    <lineage>
        <taxon>Eukaryota</taxon>
        <taxon>Cryptophyceae</taxon>
        <taxon>Pyrenomonadales</taxon>
        <taxon>Geminigeraceae</taxon>
        <taxon>Guillardia</taxon>
    </lineage>
</organism>
<sequence>MSSPDRSKASTPERKYQDDDDSHASPSFVAEPFEREERVRQRVLSVTSLVNEDLERTRKFSVPNLSEDSCLGLDDTDELSQSHNFFNFDHASNPCASINEILEAIGKEKSIQITGIKVDEDALDKLDRCLAKGSIQSITLARCELDDHVVSKIAKMLQSDQWQCLRSLSLDGNPSISDEGAKSLAKGLAENKTLEDLSLWGTGIGDEGAKAIAESLKQNCTLRNLWLGECENIQDTGAQALLTCLESNKTLQQLALVCTAVSEELQNEIEDVVQAGRT</sequence>
<dbReference type="GO" id="GO:0005829">
    <property type="term" value="C:cytosol"/>
    <property type="evidence" value="ECO:0007669"/>
    <property type="project" value="TreeGrafter"/>
</dbReference>
<name>L1K4Y7_GUITC</name>
<dbReference type="GO" id="GO:0048471">
    <property type="term" value="C:perinuclear region of cytoplasm"/>
    <property type="evidence" value="ECO:0007669"/>
    <property type="project" value="TreeGrafter"/>
</dbReference>
<keyword evidence="2" id="KW-0433">Leucine-rich repeat</keyword>
<dbReference type="GO" id="GO:0005096">
    <property type="term" value="F:GTPase activator activity"/>
    <property type="evidence" value="ECO:0007669"/>
    <property type="project" value="UniProtKB-KW"/>
</dbReference>
<dbReference type="PANTHER" id="PTHR24113:SF12">
    <property type="entry name" value="RAN GTPASE-ACTIVATING PROTEIN 1"/>
    <property type="match status" value="1"/>
</dbReference>
<dbReference type="STRING" id="905079.L1K4Y7"/>
<dbReference type="KEGG" id="gtt:GUITHDRAFT_160484"/>
<feature type="region of interest" description="Disordered" evidence="4">
    <location>
        <begin position="1"/>
        <end position="36"/>
    </location>
</feature>
<evidence type="ECO:0000313" key="6">
    <source>
        <dbReference type="EnsemblProtists" id="EKX55525"/>
    </source>
</evidence>
<evidence type="ECO:0000256" key="3">
    <source>
        <dbReference type="ARBA" id="ARBA00022737"/>
    </source>
</evidence>
<dbReference type="GO" id="GO:0005634">
    <property type="term" value="C:nucleus"/>
    <property type="evidence" value="ECO:0007669"/>
    <property type="project" value="TreeGrafter"/>
</dbReference>
<evidence type="ECO:0000256" key="4">
    <source>
        <dbReference type="SAM" id="MobiDB-lite"/>
    </source>
</evidence>
<dbReference type="EMBL" id="JH992965">
    <property type="protein sequence ID" value="EKX55525.1"/>
    <property type="molecule type" value="Genomic_DNA"/>
</dbReference>
<dbReference type="OMA" id="MTVRHHD"/>
<proteinExistence type="predicted"/>
<dbReference type="InterPro" id="IPR027038">
    <property type="entry name" value="RanGap"/>
</dbReference>
<evidence type="ECO:0000313" key="5">
    <source>
        <dbReference type="EMBL" id="EKX55525.1"/>
    </source>
</evidence>
<dbReference type="GO" id="GO:0031267">
    <property type="term" value="F:small GTPase binding"/>
    <property type="evidence" value="ECO:0007669"/>
    <property type="project" value="TreeGrafter"/>
</dbReference>
<evidence type="ECO:0000256" key="1">
    <source>
        <dbReference type="ARBA" id="ARBA00022468"/>
    </source>
</evidence>
<dbReference type="Proteomes" id="UP000011087">
    <property type="component" value="Unassembled WGS sequence"/>
</dbReference>
<dbReference type="eggNOG" id="KOG4308">
    <property type="taxonomic scope" value="Eukaryota"/>
</dbReference>
<dbReference type="AlphaFoldDB" id="L1K4Y7"/>
<dbReference type="Pfam" id="PF13516">
    <property type="entry name" value="LRR_6"/>
    <property type="match status" value="3"/>
</dbReference>
<dbReference type="InterPro" id="IPR032675">
    <property type="entry name" value="LRR_dom_sf"/>
</dbReference>
<gene>
    <name evidence="5" type="ORF">GUITHDRAFT_160484</name>
</gene>
<evidence type="ECO:0000313" key="7">
    <source>
        <dbReference type="Proteomes" id="UP000011087"/>
    </source>
</evidence>
<feature type="compositionally biased region" description="Basic and acidic residues" evidence="4">
    <location>
        <begin position="1"/>
        <end position="17"/>
    </location>
</feature>
<dbReference type="GO" id="GO:0006913">
    <property type="term" value="P:nucleocytoplasmic transport"/>
    <property type="evidence" value="ECO:0007669"/>
    <property type="project" value="TreeGrafter"/>
</dbReference>
<keyword evidence="3" id="KW-0677">Repeat</keyword>
<accession>L1K4Y7</accession>
<protein>
    <submittedName>
        <fullName evidence="5 6">Uncharacterized protein</fullName>
    </submittedName>
</protein>
<dbReference type="SMART" id="SM00368">
    <property type="entry name" value="LRR_RI"/>
    <property type="match status" value="3"/>
</dbReference>
<dbReference type="SUPFAM" id="SSF52047">
    <property type="entry name" value="RNI-like"/>
    <property type="match status" value="1"/>
</dbReference>
<evidence type="ECO:0000256" key="2">
    <source>
        <dbReference type="ARBA" id="ARBA00022614"/>
    </source>
</evidence>
<dbReference type="OrthoDB" id="78308at2759"/>
<dbReference type="Gene3D" id="3.80.10.10">
    <property type="entry name" value="Ribonuclease Inhibitor"/>
    <property type="match status" value="1"/>
</dbReference>
<dbReference type="HOGENOM" id="CLU_1002685_0_0_1"/>
<dbReference type="PANTHER" id="PTHR24113">
    <property type="entry name" value="RAN GTPASE-ACTIVATING PROTEIN 1"/>
    <property type="match status" value="1"/>
</dbReference>
<reference evidence="6" key="3">
    <citation type="submission" date="2016-03" db="UniProtKB">
        <authorList>
            <consortium name="EnsemblProtists"/>
        </authorList>
    </citation>
    <scope>IDENTIFICATION</scope>
</reference>
<reference evidence="7" key="2">
    <citation type="submission" date="2012-11" db="EMBL/GenBank/DDBJ databases">
        <authorList>
            <person name="Kuo A."/>
            <person name="Curtis B.A."/>
            <person name="Tanifuji G."/>
            <person name="Burki F."/>
            <person name="Gruber A."/>
            <person name="Irimia M."/>
            <person name="Maruyama S."/>
            <person name="Arias M.C."/>
            <person name="Ball S.G."/>
            <person name="Gile G.H."/>
            <person name="Hirakawa Y."/>
            <person name="Hopkins J.F."/>
            <person name="Rensing S.A."/>
            <person name="Schmutz J."/>
            <person name="Symeonidi A."/>
            <person name="Elias M."/>
            <person name="Eveleigh R.J."/>
            <person name="Herman E.K."/>
            <person name="Klute M.J."/>
            <person name="Nakayama T."/>
            <person name="Obornik M."/>
            <person name="Reyes-Prieto A."/>
            <person name="Armbrust E.V."/>
            <person name="Aves S.J."/>
            <person name="Beiko R.G."/>
            <person name="Coutinho P."/>
            <person name="Dacks J.B."/>
            <person name="Durnford D.G."/>
            <person name="Fast N.M."/>
            <person name="Green B.R."/>
            <person name="Grisdale C."/>
            <person name="Hempe F."/>
            <person name="Henrissat B."/>
            <person name="Hoppner M.P."/>
            <person name="Ishida K.-I."/>
            <person name="Kim E."/>
            <person name="Koreny L."/>
            <person name="Kroth P.G."/>
            <person name="Liu Y."/>
            <person name="Malik S.-B."/>
            <person name="Maier U.G."/>
            <person name="McRose D."/>
            <person name="Mock T."/>
            <person name="Neilson J.A."/>
            <person name="Onodera N.T."/>
            <person name="Poole A.M."/>
            <person name="Pritham E.J."/>
            <person name="Richards T.A."/>
            <person name="Rocap G."/>
            <person name="Roy S.W."/>
            <person name="Sarai C."/>
            <person name="Schaack S."/>
            <person name="Shirato S."/>
            <person name="Slamovits C.H."/>
            <person name="Spencer D.F."/>
            <person name="Suzuki S."/>
            <person name="Worden A.Z."/>
            <person name="Zauner S."/>
            <person name="Barry K."/>
            <person name="Bell C."/>
            <person name="Bharti A.K."/>
            <person name="Crow J.A."/>
            <person name="Grimwood J."/>
            <person name="Kramer R."/>
            <person name="Lindquist E."/>
            <person name="Lucas S."/>
            <person name="Salamov A."/>
            <person name="McFadden G.I."/>
            <person name="Lane C.E."/>
            <person name="Keeling P.J."/>
            <person name="Gray M.W."/>
            <person name="Grigoriev I.V."/>
            <person name="Archibald J.M."/>
        </authorList>
    </citation>
    <scope>NUCLEOTIDE SEQUENCE</scope>
    <source>
        <strain evidence="7">CCMP2712</strain>
    </source>
</reference>
<dbReference type="GeneID" id="17312146"/>
<dbReference type="InterPro" id="IPR001611">
    <property type="entry name" value="Leu-rich_rpt"/>
</dbReference>
<dbReference type="PaxDb" id="55529-EKX55525"/>
<keyword evidence="7" id="KW-1185">Reference proteome</keyword>
<reference evidence="5 7" key="1">
    <citation type="journal article" date="2012" name="Nature">
        <title>Algal genomes reveal evolutionary mosaicism and the fate of nucleomorphs.</title>
        <authorList>
            <consortium name="DOE Joint Genome Institute"/>
            <person name="Curtis B.A."/>
            <person name="Tanifuji G."/>
            <person name="Burki F."/>
            <person name="Gruber A."/>
            <person name="Irimia M."/>
            <person name="Maruyama S."/>
            <person name="Arias M.C."/>
            <person name="Ball S.G."/>
            <person name="Gile G.H."/>
            <person name="Hirakawa Y."/>
            <person name="Hopkins J.F."/>
            <person name="Kuo A."/>
            <person name="Rensing S.A."/>
            <person name="Schmutz J."/>
            <person name="Symeonidi A."/>
            <person name="Elias M."/>
            <person name="Eveleigh R.J."/>
            <person name="Herman E.K."/>
            <person name="Klute M.J."/>
            <person name="Nakayama T."/>
            <person name="Obornik M."/>
            <person name="Reyes-Prieto A."/>
            <person name="Armbrust E.V."/>
            <person name="Aves S.J."/>
            <person name="Beiko R.G."/>
            <person name="Coutinho P."/>
            <person name="Dacks J.B."/>
            <person name="Durnford D.G."/>
            <person name="Fast N.M."/>
            <person name="Green B.R."/>
            <person name="Grisdale C.J."/>
            <person name="Hempel F."/>
            <person name="Henrissat B."/>
            <person name="Hoppner M.P."/>
            <person name="Ishida K."/>
            <person name="Kim E."/>
            <person name="Koreny L."/>
            <person name="Kroth P.G."/>
            <person name="Liu Y."/>
            <person name="Malik S.B."/>
            <person name="Maier U.G."/>
            <person name="McRose D."/>
            <person name="Mock T."/>
            <person name="Neilson J.A."/>
            <person name="Onodera N.T."/>
            <person name="Poole A.M."/>
            <person name="Pritham E.J."/>
            <person name="Richards T.A."/>
            <person name="Rocap G."/>
            <person name="Roy S.W."/>
            <person name="Sarai C."/>
            <person name="Schaack S."/>
            <person name="Shirato S."/>
            <person name="Slamovits C.H."/>
            <person name="Spencer D.F."/>
            <person name="Suzuki S."/>
            <person name="Worden A.Z."/>
            <person name="Zauner S."/>
            <person name="Barry K."/>
            <person name="Bell C."/>
            <person name="Bharti A.K."/>
            <person name="Crow J.A."/>
            <person name="Grimwood J."/>
            <person name="Kramer R."/>
            <person name="Lindquist E."/>
            <person name="Lucas S."/>
            <person name="Salamov A."/>
            <person name="McFadden G.I."/>
            <person name="Lane C.E."/>
            <person name="Keeling P.J."/>
            <person name="Gray M.W."/>
            <person name="Grigoriev I.V."/>
            <person name="Archibald J.M."/>
        </authorList>
    </citation>
    <scope>NUCLEOTIDE SEQUENCE</scope>
    <source>
        <strain evidence="5 7">CCMP2712</strain>
    </source>
</reference>
<dbReference type="EnsemblProtists" id="EKX55525">
    <property type="protein sequence ID" value="EKX55525"/>
    <property type="gene ID" value="GUITHDRAFT_160484"/>
</dbReference>
<keyword evidence="1" id="KW-0343">GTPase activation</keyword>
<dbReference type="RefSeq" id="XP_005842505.1">
    <property type="nucleotide sequence ID" value="XM_005842448.1"/>
</dbReference>